<dbReference type="Proteomes" id="UP000823388">
    <property type="component" value="Chromosome 9N"/>
</dbReference>
<evidence type="ECO:0000313" key="2">
    <source>
        <dbReference type="EMBL" id="KAG2536121.1"/>
    </source>
</evidence>
<evidence type="ECO:0000313" key="3">
    <source>
        <dbReference type="Proteomes" id="UP000823388"/>
    </source>
</evidence>
<accession>A0A8T0MFM2</accession>
<organism evidence="2 3">
    <name type="scientific">Panicum virgatum</name>
    <name type="common">Blackwell switchgrass</name>
    <dbReference type="NCBI Taxonomy" id="38727"/>
    <lineage>
        <taxon>Eukaryota</taxon>
        <taxon>Viridiplantae</taxon>
        <taxon>Streptophyta</taxon>
        <taxon>Embryophyta</taxon>
        <taxon>Tracheophyta</taxon>
        <taxon>Spermatophyta</taxon>
        <taxon>Magnoliopsida</taxon>
        <taxon>Liliopsida</taxon>
        <taxon>Poales</taxon>
        <taxon>Poaceae</taxon>
        <taxon>PACMAD clade</taxon>
        <taxon>Panicoideae</taxon>
        <taxon>Panicodae</taxon>
        <taxon>Paniceae</taxon>
        <taxon>Panicinae</taxon>
        <taxon>Panicum</taxon>
        <taxon>Panicum sect. Hiantes</taxon>
    </lineage>
</organism>
<evidence type="ECO:0000256" key="1">
    <source>
        <dbReference type="SAM" id="MobiDB-lite"/>
    </source>
</evidence>
<dbReference type="EMBL" id="CM029054">
    <property type="protein sequence ID" value="KAG2536121.1"/>
    <property type="molecule type" value="Genomic_DNA"/>
</dbReference>
<reference evidence="2" key="1">
    <citation type="submission" date="2020-05" db="EMBL/GenBank/DDBJ databases">
        <title>WGS assembly of Panicum virgatum.</title>
        <authorList>
            <person name="Lovell J.T."/>
            <person name="Jenkins J."/>
            <person name="Shu S."/>
            <person name="Juenger T.E."/>
            <person name="Schmutz J."/>
        </authorList>
    </citation>
    <scope>NUCLEOTIDE SEQUENCE</scope>
    <source>
        <strain evidence="2">AP13</strain>
    </source>
</reference>
<protein>
    <submittedName>
        <fullName evidence="2">Uncharacterized protein</fullName>
    </submittedName>
</protein>
<keyword evidence="3" id="KW-1185">Reference proteome</keyword>
<feature type="region of interest" description="Disordered" evidence="1">
    <location>
        <begin position="14"/>
        <end position="34"/>
    </location>
</feature>
<sequence>MSVRVIVKKEATGSCGGHTAKSLPPTSPSRAAKLSQGDGWGWIFFIPEAGRRKKKQQRRECGSNTERLSLLYFPFGIVILGSDFVPILGGREGVGFLSPLFFSPLLTSPHRPLLPRLSIGSGPVTAIAAVLPCPPRGAHHQSDSEAIFILPGC</sequence>
<gene>
    <name evidence="2" type="ORF">PVAP13_9NG159046</name>
</gene>
<name>A0A8T0MFM2_PANVG</name>
<comment type="caution">
    <text evidence="2">The sequence shown here is derived from an EMBL/GenBank/DDBJ whole genome shotgun (WGS) entry which is preliminary data.</text>
</comment>
<proteinExistence type="predicted"/>
<dbReference type="AlphaFoldDB" id="A0A8T0MFM2"/>